<sequence length="334" mass="35400">MNAPLPNAALCAAYTVGEPLTLRVRGIRWQAEGIHAFELAHPDGDALPEVEAGAHVDVHLPGGTVRSYSLAGDPGDRSCWTLGVLLEARGGGGSRAMHESVRVGQTLTIGWPRNAFRLAAGAAHTVLLAGGIGITPLKAMAHVLASQSASFELHYCARSRQHAAFVDELHALVPAGRLHLHHDNGERAKGLDIRALLADAPPGTHVYFCGPAGFMDACADAARHWPEGTVHSEHFKAPERPQADAAPAGSFEVKLARSGTTVQVLPEQTIVRALELAGHRIPTSCLSGLCGACKLEYLEGEVDHQDFILSDEEKTHCMTACVSRAKSACLVVDL</sequence>
<dbReference type="PRINTS" id="PR00409">
    <property type="entry name" value="PHDIOXRDTASE"/>
</dbReference>
<dbReference type="GO" id="GO:0051537">
    <property type="term" value="F:2 iron, 2 sulfur cluster binding"/>
    <property type="evidence" value="ECO:0007669"/>
    <property type="project" value="UniProtKB-KW"/>
</dbReference>
<keyword evidence="6 11" id="KW-0560">Oxidoreductase</keyword>
<dbReference type="AlphaFoldDB" id="A0AAD2KLV7"/>
<dbReference type="InterPro" id="IPR017938">
    <property type="entry name" value="Riboflavin_synthase-like_b-brl"/>
</dbReference>
<dbReference type="Pfam" id="PF22290">
    <property type="entry name" value="DmmA-like_N"/>
    <property type="match status" value="1"/>
</dbReference>
<dbReference type="InterPro" id="IPR001041">
    <property type="entry name" value="2Fe-2S_ferredoxin-type"/>
</dbReference>
<dbReference type="CDD" id="cd06185">
    <property type="entry name" value="PDR_like"/>
    <property type="match status" value="1"/>
</dbReference>
<dbReference type="InterPro" id="IPR039261">
    <property type="entry name" value="FNR_nucleotide-bd"/>
</dbReference>
<dbReference type="SUPFAM" id="SSF52343">
    <property type="entry name" value="Ferredoxin reductase-like, C-terminal NADP-linked domain"/>
    <property type="match status" value="1"/>
</dbReference>
<evidence type="ECO:0000256" key="4">
    <source>
        <dbReference type="ARBA" id="ARBA00022714"/>
    </source>
</evidence>
<comment type="caution">
    <text evidence="11">The sequence shown here is derived from an EMBL/GenBank/DDBJ whole genome shotgun (WGS) entry which is preliminary data.</text>
</comment>
<evidence type="ECO:0000256" key="2">
    <source>
        <dbReference type="ARBA" id="ARBA00022630"/>
    </source>
</evidence>
<evidence type="ECO:0000259" key="10">
    <source>
        <dbReference type="PROSITE" id="PS51384"/>
    </source>
</evidence>
<protein>
    <submittedName>
        <fullName evidence="11">Phthalate dioxygenase reductase</fullName>
        <ecNumber evidence="11">1.-.-.-</ecNumber>
    </submittedName>
</protein>
<proteinExistence type="predicted"/>
<dbReference type="InterPro" id="IPR054582">
    <property type="entry name" value="DmmA-like_N"/>
</dbReference>
<dbReference type="SUPFAM" id="SSF54292">
    <property type="entry name" value="2Fe-2S ferredoxin-like"/>
    <property type="match status" value="1"/>
</dbReference>
<evidence type="ECO:0000256" key="1">
    <source>
        <dbReference type="ARBA" id="ARBA00001917"/>
    </source>
</evidence>
<dbReference type="InterPro" id="IPR006058">
    <property type="entry name" value="2Fe2S_fd_BS"/>
</dbReference>
<dbReference type="Gene3D" id="2.40.30.10">
    <property type="entry name" value="Translation factors"/>
    <property type="match status" value="1"/>
</dbReference>
<dbReference type="Gene3D" id="3.40.50.80">
    <property type="entry name" value="Nucleotide-binding domain of ferredoxin-NADP reductase (FNR) module"/>
    <property type="match status" value="1"/>
</dbReference>
<dbReference type="InterPro" id="IPR036010">
    <property type="entry name" value="2Fe-2S_ferredoxin-like_sf"/>
</dbReference>
<dbReference type="PROSITE" id="PS51384">
    <property type="entry name" value="FAD_FR"/>
    <property type="match status" value="1"/>
</dbReference>
<name>A0AAD2KLV7_ACHAE</name>
<keyword evidence="7" id="KW-0408">Iron</keyword>
<feature type="domain" description="FAD-binding FR-type" evidence="10">
    <location>
        <begin position="17"/>
        <end position="119"/>
    </location>
</feature>
<evidence type="ECO:0000259" key="9">
    <source>
        <dbReference type="PROSITE" id="PS51085"/>
    </source>
</evidence>
<dbReference type="Gene3D" id="3.10.20.30">
    <property type="match status" value="1"/>
</dbReference>
<evidence type="ECO:0000313" key="11">
    <source>
        <dbReference type="EMBL" id="CUJ69144.1"/>
    </source>
</evidence>
<keyword evidence="8" id="KW-0411">Iron-sulfur</keyword>
<dbReference type="PROSITE" id="PS51085">
    <property type="entry name" value="2FE2S_FER_2"/>
    <property type="match status" value="1"/>
</dbReference>
<dbReference type="PROSITE" id="PS00197">
    <property type="entry name" value="2FE2S_FER_1"/>
    <property type="match status" value="1"/>
</dbReference>
<comment type="cofactor">
    <cofactor evidence="1">
        <name>FMN</name>
        <dbReference type="ChEBI" id="CHEBI:58210"/>
    </cofactor>
</comment>
<reference evidence="11 12" key="1">
    <citation type="submission" date="2015-09" db="EMBL/GenBank/DDBJ databases">
        <authorList>
            <consortium name="Pathogen Informatics"/>
        </authorList>
    </citation>
    <scope>NUCLEOTIDE SEQUENCE [LARGE SCALE GENOMIC DNA]</scope>
    <source>
        <strain evidence="11 12">2789STDY5608625</strain>
    </source>
</reference>
<dbReference type="InterPro" id="IPR050415">
    <property type="entry name" value="MRET"/>
</dbReference>
<keyword evidence="3" id="KW-0288">FMN</keyword>
<evidence type="ECO:0000256" key="5">
    <source>
        <dbReference type="ARBA" id="ARBA00022723"/>
    </source>
</evidence>
<gene>
    <name evidence="11" type="primary">ophA1_3</name>
    <name evidence="11" type="ORF">ERS370000_05305</name>
</gene>
<evidence type="ECO:0000256" key="3">
    <source>
        <dbReference type="ARBA" id="ARBA00022643"/>
    </source>
</evidence>
<evidence type="ECO:0000256" key="8">
    <source>
        <dbReference type="ARBA" id="ARBA00023014"/>
    </source>
</evidence>
<evidence type="ECO:0000256" key="6">
    <source>
        <dbReference type="ARBA" id="ARBA00023002"/>
    </source>
</evidence>
<dbReference type="GO" id="GO:0051213">
    <property type="term" value="F:dioxygenase activity"/>
    <property type="evidence" value="ECO:0007669"/>
    <property type="project" value="UniProtKB-KW"/>
</dbReference>
<dbReference type="RefSeq" id="WP_054457902.1">
    <property type="nucleotide sequence ID" value="NZ_CYTK01000011.1"/>
</dbReference>
<feature type="domain" description="2Fe-2S ferredoxin-type" evidence="9">
    <location>
        <begin position="251"/>
        <end position="334"/>
    </location>
</feature>
<dbReference type="InterPro" id="IPR017927">
    <property type="entry name" value="FAD-bd_FR_type"/>
</dbReference>
<dbReference type="EC" id="1.-.-.-" evidence="11"/>
<dbReference type="InterPro" id="IPR012675">
    <property type="entry name" value="Beta-grasp_dom_sf"/>
</dbReference>
<dbReference type="Proteomes" id="UP000044098">
    <property type="component" value="Unassembled WGS sequence"/>
</dbReference>
<dbReference type="GO" id="GO:0046872">
    <property type="term" value="F:metal ion binding"/>
    <property type="evidence" value="ECO:0007669"/>
    <property type="project" value="UniProtKB-KW"/>
</dbReference>
<dbReference type="EMBL" id="CYTK01000011">
    <property type="protein sequence ID" value="CUJ69144.1"/>
    <property type="molecule type" value="Genomic_DNA"/>
</dbReference>
<accession>A0AAD2KLV7</accession>
<organism evidence="11 12">
    <name type="scientific">Achromobacter aegrifaciens</name>
    <dbReference type="NCBI Taxonomy" id="1287736"/>
    <lineage>
        <taxon>Bacteria</taxon>
        <taxon>Pseudomonadati</taxon>
        <taxon>Pseudomonadota</taxon>
        <taxon>Betaproteobacteria</taxon>
        <taxon>Burkholderiales</taxon>
        <taxon>Alcaligenaceae</taxon>
        <taxon>Achromobacter</taxon>
    </lineage>
</organism>
<keyword evidence="2" id="KW-0285">Flavoprotein</keyword>
<evidence type="ECO:0000313" key="12">
    <source>
        <dbReference type="Proteomes" id="UP000044098"/>
    </source>
</evidence>
<dbReference type="PANTHER" id="PTHR47354:SF1">
    <property type="entry name" value="CARNITINE MONOOXYGENASE REDUCTASE SUBUNIT"/>
    <property type="match status" value="1"/>
</dbReference>
<dbReference type="PANTHER" id="PTHR47354">
    <property type="entry name" value="NADH OXIDOREDUCTASE HCR"/>
    <property type="match status" value="1"/>
</dbReference>
<dbReference type="SUPFAM" id="SSF63380">
    <property type="entry name" value="Riboflavin synthase domain-like"/>
    <property type="match status" value="1"/>
</dbReference>
<dbReference type="CDD" id="cd00207">
    <property type="entry name" value="fer2"/>
    <property type="match status" value="1"/>
</dbReference>
<dbReference type="Pfam" id="PF00111">
    <property type="entry name" value="Fer2"/>
    <property type="match status" value="1"/>
</dbReference>
<keyword evidence="5" id="KW-0479">Metal-binding</keyword>
<keyword evidence="11" id="KW-0223">Dioxygenase</keyword>
<evidence type="ECO:0000256" key="7">
    <source>
        <dbReference type="ARBA" id="ARBA00023004"/>
    </source>
</evidence>
<keyword evidence="4" id="KW-0001">2Fe-2S</keyword>